<gene>
    <name evidence="14" type="primary">creC</name>
    <name evidence="14" type="ORF">CUZ56_00963</name>
</gene>
<dbReference type="InterPro" id="IPR029151">
    <property type="entry name" value="Sensor-like_sf"/>
</dbReference>
<dbReference type="Gene3D" id="1.10.287.130">
    <property type="match status" value="1"/>
</dbReference>
<comment type="subcellular location">
    <subcellularLocation>
        <location evidence="2">Cell membrane</location>
        <topology evidence="2">Multi-pass membrane protein</topology>
    </subcellularLocation>
</comment>
<feature type="coiled-coil region" evidence="11">
    <location>
        <begin position="294"/>
        <end position="321"/>
    </location>
</feature>
<comment type="catalytic activity">
    <reaction evidence="1">
        <text>ATP + protein L-histidine = ADP + protein N-phospho-L-histidine.</text>
        <dbReference type="EC" id="2.7.13.3"/>
    </reaction>
</comment>
<dbReference type="AlphaFoldDB" id="A0A433SE78"/>
<dbReference type="InterPro" id="IPR050428">
    <property type="entry name" value="TCS_sensor_his_kinase"/>
</dbReference>
<evidence type="ECO:0000256" key="1">
    <source>
        <dbReference type="ARBA" id="ARBA00000085"/>
    </source>
</evidence>
<dbReference type="CDD" id="cd00082">
    <property type="entry name" value="HisKA"/>
    <property type="match status" value="1"/>
</dbReference>
<name>A0A433SE78_9BURK</name>
<protein>
    <recommendedName>
        <fullName evidence="3">histidine kinase</fullName>
        <ecNumber evidence="3">2.7.13.3</ecNumber>
    </recommendedName>
</protein>
<dbReference type="Gene3D" id="3.30.565.10">
    <property type="entry name" value="Histidine kinase-like ATPase, C-terminal domain"/>
    <property type="match status" value="1"/>
</dbReference>
<dbReference type="Proteomes" id="UP000286947">
    <property type="component" value="Unassembled WGS sequence"/>
</dbReference>
<dbReference type="Pfam" id="PF00512">
    <property type="entry name" value="HisKA"/>
    <property type="match status" value="1"/>
</dbReference>
<dbReference type="InterPro" id="IPR003661">
    <property type="entry name" value="HisK_dim/P_dom"/>
</dbReference>
<dbReference type="InterPro" id="IPR003594">
    <property type="entry name" value="HATPase_dom"/>
</dbReference>
<dbReference type="InterPro" id="IPR005467">
    <property type="entry name" value="His_kinase_dom"/>
</dbReference>
<keyword evidence="11" id="KW-0175">Coiled coil</keyword>
<dbReference type="SUPFAM" id="SSF47384">
    <property type="entry name" value="Homodimeric domain of signal transducing histidine kinase"/>
    <property type="match status" value="1"/>
</dbReference>
<dbReference type="RefSeq" id="WP_126978765.1">
    <property type="nucleotide sequence ID" value="NZ_PQSP01000002.1"/>
</dbReference>
<dbReference type="InterPro" id="IPR036890">
    <property type="entry name" value="HATPase_C_sf"/>
</dbReference>
<evidence type="ECO:0000259" key="13">
    <source>
        <dbReference type="PROSITE" id="PS50109"/>
    </source>
</evidence>
<dbReference type="SMART" id="SM00387">
    <property type="entry name" value="HATPase_c"/>
    <property type="match status" value="1"/>
</dbReference>
<keyword evidence="7 12" id="KW-0812">Transmembrane</keyword>
<evidence type="ECO:0000256" key="9">
    <source>
        <dbReference type="ARBA" id="ARBA00022989"/>
    </source>
</evidence>
<dbReference type="PANTHER" id="PTHR45436">
    <property type="entry name" value="SENSOR HISTIDINE KINASE YKOH"/>
    <property type="match status" value="1"/>
</dbReference>
<evidence type="ECO:0000256" key="4">
    <source>
        <dbReference type="ARBA" id="ARBA00022475"/>
    </source>
</evidence>
<keyword evidence="5" id="KW-0597">Phosphoprotein</keyword>
<evidence type="ECO:0000256" key="3">
    <source>
        <dbReference type="ARBA" id="ARBA00012438"/>
    </source>
</evidence>
<keyword evidence="4" id="KW-1003">Cell membrane</keyword>
<evidence type="ECO:0000256" key="12">
    <source>
        <dbReference type="SAM" id="Phobius"/>
    </source>
</evidence>
<keyword evidence="10 12" id="KW-0472">Membrane</keyword>
<evidence type="ECO:0000313" key="14">
    <source>
        <dbReference type="EMBL" id="RUS67025.1"/>
    </source>
</evidence>
<sequence length="501" mass="56109">MRLRLTPRNRIFIGILLIYTIGVCALLYNLIQNIDPRYRESAEDSLVETANLLASVTEQYVQRGAIDVSPLRDLMQMLHAREFSANIYGVQKNRVELRVHVVDEQGIVLYDSLGQNTGADYSGWRDTALTLRGQYGARTTSDIPNDKSSAVMYVSAPIRWNGEIIGAITVGKPVQSYGQYIDNARKQILYVGIFSAIAIALLALIVAIWLTQPLGLVTEYIRYVRAQKSINLPRLGRRALDLFAQGYENMRDALAGRHYVTKYVQVLTHELKSPLSAIRGATELLQEPMPEAQRQRFLQNIERETRRVQELVDRMQELTALEQRRSIKDPQIIALAPLLDELVSSAQAIAAARHIDVKLQLPDHSATLAVEGDRFLLHRAIRNLLDNAIDFSPDNGEVLVSLQSHKRTVSIHIQDQGPGIPDYAQDRVFEKFYSLARPGSHKKSTGLGLSFVKEITILHYGTVALRNVAQENHTASSLNEKTTGTIASLTLPLADVKLQNM</sequence>
<accession>A0A433SE78</accession>
<evidence type="ECO:0000256" key="11">
    <source>
        <dbReference type="SAM" id="Coils"/>
    </source>
</evidence>
<keyword evidence="9 12" id="KW-1133">Transmembrane helix</keyword>
<dbReference type="InterPro" id="IPR004358">
    <property type="entry name" value="Sig_transdc_His_kin-like_C"/>
</dbReference>
<comment type="caution">
    <text evidence="14">The sequence shown here is derived from an EMBL/GenBank/DDBJ whole genome shotgun (WGS) entry which is preliminary data.</text>
</comment>
<dbReference type="InterPro" id="IPR036097">
    <property type="entry name" value="HisK_dim/P_sf"/>
</dbReference>
<dbReference type="GO" id="GO:0005886">
    <property type="term" value="C:plasma membrane"/>
    <property type="evidence" value="ECO:0007669"/>
    <property type="project" value="UniProtKB-SubCell"/>
</dbReference>
<reference evidence="14 15" key="1">
    <citation type="submission" date="2018-01" db="EMBL/GenBank/DDBJ databases">
        <title>Saezia sanguinis gen. nov., sp. nov., in the order Burkholderiales isolated from human blood.</title>
        <authorList>
            <person name="Medina-Pascual M.J."/>
            <person name="Valdezate S."/>
            <person name="Monzon S."/>
            <person name="Cuesta I."/>
            <person name="Carrasco G."/>
            <person name="Villalon P."/>
            <person name="Saez-Nieto J.A."/>
        </authorList>
    </citation>
    <scope>NUCLEOTIDE SEQUENCE [LARGE SCALE GENOMIC DNA]</scope>
    <source>
        <strain evidence="14 15">CNM695-12</strain>
    </source>
</reference>
<dbReference type="EC" id="2.7.13.3" evidence="3"/>
<organism evidence="14 15">
    <name type="scientific">Saezia sanguinis</name>
    <dbReference type="NCBI Taxonomy" id="1965230"/>
    <lineage>
        <taxon>Bacteria</taxon>
        <taxon>Pseudomonadati</taxon>
        <taxon>Pseudomonadota</taxon>
        <taxon>Betaproteobacteria</taxon>
        <taxon>Burkholderiales</taxon>
        <taxon>Saeziaceae</taxon>
        <taxon>Saezia</taxon>
    </lineage>
</organism>
<evidence type="ECO:0000256" key="6">
    <source>
        <dbReference type="ARBA" id="ARBA00022679"/>
    </source>
</evidence>
<proteinExistence type="predicted"/>
<dbReference type="SUPFAM" id="SSF55874">
    <property type="entry name" value="ATPase domain of HSP90 chaperone/DNA topoisomerase II/histidine kinase"/>
    <property type="match status" value="1"/>
</dbReference>
<evidence type="ECO:0000313" key="15">
    <source>
        <dbReference type="Proteomes" id="UP000286947"/>
    </source>
</evidence>
<dbReference type="PROSITE" id="PS50109">
    <property type="entry name" value="HIS_KIN"/>
    <property type="match status" value="1"/>
</dbReference>
<dbReference type="SMART" id="SM00388">
    <property type="entry name" value="HisKA"/>
    <property type="match status" value="1"/>
</dbReference>
<evidence type="ECO:0000256" key="2">
    <source>
        <dbReference type="ARBA" id="ARBA00004651"/>
    </source>
</evidence>
<dbReference type="NCBIfam" id="NF008312">
    <property type="entry name" value="PRK11100.1"/>
    <property type="match status" value="1"/>
</dbReference>
<dbReference type="PRINTS" id="PR00344">
    <property type="entry name" value="BCTRLSENSOR"/>
</dbReference>
<dbReference type="SUPFAM" id="SSF103190">
    <property type="entry name" value="Sensory domain-like"/>
    <property type="match status" value="1"/>
</dbReference>
<keyword evidence="6 14" id="KW-0808">Transferase</keyword>
<evidence type="ECO:0000256" key="5">
    <source>
        <dbReference type="ARBA" id="ARBA00022553"/>
    </source>
</evidence>
<dbReference type="EMBL" id="PQSP01000002">
    <property type="protein sequence ID" value="RUS67025.1"/>
    <property type="molecule type" value="Genomic_DNA"/>
</dbReference>
<keyword evidence="15" id="KW-1185">Reference proteome</keyword>
<feature type="transmembrane region" description="Helical" evidence="12">
    <location>
        <begin position="188"/>
        <end position="210"/>
    </location>
</feature>
<evidence type="ECO:0000256" key="8">
    <source>
        <dbReference type="ARBA" id="ARBA00022777"/>
    </source>
</evidence>
<evidence type="ECO:0000256" key="7">
    <source>
        <dbReference type="ARBA" id="ARBA00022692"/>
    </source>
</evidence>
<dbReference type="GO" id="GO:0000155">
    <property type="term" value="F:phosphorelay sensor kinase activity"/>
    <property type="evidence" value="ECO:0007669"/>
    <property type="project" value="InterPro"/>
</dbReference>
<keyword evidence="8" id="KW-0418">Kinase</keyword>
<feature type="transmembrane region" description="Helical" evidence="12">
    <location>
        <begin position="12"/>
        <end position="31"/>
    </location>
</feature>
<evidence type="ECO:0000256" key="10">
    <source>
        <dbReference type="ARBA" id="ARBA00023136"/>
    </source>
</evidence>
<dbReference type="PANTHER" id="PTHR45436:SF10">
    <property type="entry name" value="HISTIDINE KINASE"/>
    <property type="match status" value="1"/>
</dbReference>
<dbReference type="Pfam" id="PF02518">
    <property type="entry name" value="HATPase_c"/>
    <property type="match status" value="1"/>
</dbReference>
<dbReference type="OrthoDB" id="9806130at2"/>
<feature type="domain" description="Histidine kinase" evidence="13">
    <location>
        <begin position="266"/>
        <end position="495"/>
    </location>
</feature>